<dbReference type="SUPFAM" id="SSF57667">
    <property type="entry name" value="beta-beta-alpha zinc fingers"/>
    <property type="match status" value="1"/>
</dbReference>
<evidence type="ECO:0000256" key="2">
    <source>
        <dbReference type="SAM" id="MobiDB-lite"/>
    </source>
</evidence>
<evidence type="ECO:0000256" key="1">
    <source>
        <dbReference type="PROSITE-ProRule" id="PRU00042"/>
    </source>
</evidence>
<dbReference type="PROSITE" id="PS00028">
    <property type="entry name" value="ZINC_FINGER_C2H2_1"/>
    <property type="match status" value="1"/>
</dbReference>
<sequence>PQLSDKTVKNPNVYEYLVSSGNCLLIEADNDKFWENAGTCSIEKKFFCTICSTQFTHSSGLRRHHLKQHPAPICTCQYCSTHGKDNGNQSAQEVNNEEPDEDTESDQQIDLETQSMCCCKDVCTNVINILIEGGQVASYDGNNTLTDLKDIGGCKASAGQCISIEGTILWEEWNVTNGIVRGVNETDHPYKITFLDSCLMGPALASYQDLSSSTPQPTRYKEFTAFLQKDFLVGTQNCWIQSKNAESSCQSWPEQCTPSSLALVNEICHLQQEMAWLTAHIA</sequence>
<dbReference type="PROSITE" id="PS50157">
    <property type="entry name" value="ZINC_FINGER_C2H2_2"/>
    <property type="match status" value="1"/>
</dbReference>
<dbReference type="WBParaSite" id="nRc.2.0.1.t11284-RA">
    <property type="protein sequence ID" value="nRc.2.0.1.t11284-RA"/>
    <property type="gene ID" value="nRc.2.0.1.g11284"/>
</dbReference>
<keyword evidence="1" id="KW-0863">Zinc-finger</keyword>
<accession>A0A915IAS5</accession>
<evidence type="ECO:0000313" key="4">
    <source>
        <dbReference type="Proteomes" id="UP000887565"/>
    </source>
</evidence>
<feature type="compositionally biased region" description="Acidic residues" evidence="2">
    <location>
        <begin position="95"/>
        <end position="106"/>
    </location>
</feature>
<dbReference type="GO" id="GO:0008270">
    <property type="term" value="F:zinc ion binding"/>
    <property type="evidence" value="ECO:0007669"/>
    <property type="project" value="UniProtKB-KW"/>
</dbReference>
<dbReference type="InterPro" id="IPR013087">
    <property type="entry name" value="Znf_C2H2_type"/>
</dbReference>
<dbReference type="Proteomes" id="UP000887565">
    <property type="component" value="Unplaced"/>
</dbReference>
<evidence type="ECO:0000259" key="3">
    <source>
        <dbReference type="PROSITE" id="PS50157"/>
    </source>
</evidence>
<feature type="region of interest" description="Disordered" evidence="2">
    <location>
        <begin position="87"/>
        <end position="106"/>
    </location>
</feature>
<keyword evidence="1" id="KW-0479">Metal-binding</keyword>
<name>A0A915IAS5_ROMCU</name>
<dbReference type="InterPro" id="IPR036236">
    <property type="entry name" value="Znf_C2H2_sf"/>
</dbReference>
<proteinExistence type="predicted"/>
<reference evidence="5" key="1">
    <citation type="submission" date="2022-11" db="UniProtKB">
        <authorList>
            <consortium name="WormBaseParasite"/>
        </authorList>
    </citation>
    <scope>IDENTIFICATION</scope>
</reference>
<protein>
    <submittedName>
        <fullName evidence="5">C2H2-type domain-containing protein</fullName>
    </submittedName>
</protein>
<organism evidence="4 5">
    <name type="scientific">Romanomermis culicivorax</name>
    <name type="common">Nematode worm</name>
    <dbReference type="NCBI Taxonomy" id="13658"/>
    <lineage>
        <taxon>Eukaryota</taxon>
        <taxon>Metazoa</taxon>
        <taxon>Ecdysozoa</taxon>
        <taxon>Nematoda</taxon>
        <taxon>Enoplea</taxon>
        <taxon>Dorylaimia</taxon>
        <taxon>Mermithida</taxon>
        <taxon>Mermithoidea</taxon>
        <taxon>Mermithidae</taxon>
        <taxon>Romanomermis</taxon>
    </lineage>
</organism>
<feature type="domain" description="C2H2-type" evidence="3">
    <location>
        <begin position="46"/>
        <end position="69"/>
    </location>
</feature>
<evidence type="ECO:0000313" key="5">
    <source>
        <dbReference type="WBParaSite" id="nRc.2.0.1.t11284-RA"/>
    </source>
</evidence>
<dbReference type="AlphaFoldDB" id="A0A915IAS5"/>
<keyword evidence="1" id="KW-0862">Zinc</keyword>
<keyword evidence="4" id="KW-1185">Reference proteome</keyword>